<dbReference type="EMBL" id="AVFL01000009">
    <property type="protein sequence ID" value="EWY40070.1"/>
    <property type="molecule type" value="Genomic_DNA"/>
</dbReference>
<dbReference type="OrthoDB" id="9798569at2"/>
<evidence type="ECO:0000256" key="1">
    <source>
        <dbReference type="SAM" id="MobiDB-lite"/>
    </source>
</evidence>
<dbReference type="Pfam" id="PF10098">
    <property type="entry name" value="DUF2336"/>
    <property type="match status" value="1"/>
</dbReference>
<sequence length="398" mass="43774">MMAGSGLSEQDVKRLLVDRSPQARIETMSKVIADFESGRFTGKEQELVGQILQRLAIDAEMAVREAVAWQIHNSPLLTTDLAKRLAQDVAEVAFPVLRHATVLADDFLVDVVKQRDSKKQVAIAARDEVSATVSEALVDTANITAIERLVRNPGASLTEPTLHKTLDRFGAIETISESMASRDDLPITVIEKLIHYVSEEIRDELASRHDLPAGLLGGLVEHGREAATLLLLKPMTGRFRDVEVFVRHLQANNRLTPSLLFRSLCCGDLDLFIAGIAVRCGLAMANARLLIYDEGQLGLRAAFERSKLPLGLLPPFRSAVAVVRETGYRGEEALRADFQRKAVARVFNDCAGKGDRDIEELLLQLFDHKTDIHLKDVVPAPPTTADLSGNPTIRRTSP</sequence>
<feature type="region of interest" description="Disordered" evidence="1">
    <location>
        <begin position="379"/>
        <end position="398"/>
    </location>
</feature>
<evidence type="ECO:0000313" key="2">
    <source>
        <dbReference type="EMBL" id="EWY40070.1"/>
    </source>
</evidence>
<feature type="compositionally biased region" description="Polar residues" evidence="1">
    <location>
        <begin position="385"/>
        <end position="398"/>
    </location>
</feature>
<dbReference type="RefSeq" id="WP_051512363.1">
    <property type="nucleotide sequence ID" value="NZ_AVFL01000009.1"/>
</dbReference>
<dbReference type="AlphaFoldDB" id="W9H1K6"/>
<proteinExistence type="predicted"/>
<name>W9H1K6_9PROT</name>
<dbReference type="STRING" id="1385369.N825_03595"/>
<evidence type="ECO:0000313" key="3">
    <source>
        <dbReference type="Proteomes" id="UP000019486"/>
    </source>
</evidence>
<protein>
    <recommendedName>
        <fullName evidence="4">DUF2336 domain-containing protein</fullName>
    </recommendedName>
</protein>
<reference evidence="2 3" key="1">
    <citation type="submission" date="2013-08" db="EMBL/GenBank/DDBJ databases">
        <title>The genome sequence of Skermanella stibiiresistens.</title>
        <authorList>
            <person name="Zhu W."/>
            <person name="Wang G."/>
        </authorList>
    </citation>
    <scope>NUCLEOTIDE SEQUENCE [LARGE SCALE GENOMIC DNA]</scope>
    <source>
        <strain evidence="2 3">SB22</strain>
    </source>
</reference>
<dbReference type="Proteomes" id="UP000019486">
    <property type="component" value="Unassembled WGS sequence"/>
</dbReference>
<evidence type="ECO:0008006" key="4">
    <source>
        <dbReference type="Google" id="ProtNLM"/>
    </source>
</evidence>
<accession>W9H1K6</accession>
<gene>
    <name evidence="2" type="ORF">N825_03595</name>
</gene>
<dbReference type="InterPro" id="IPR019285">
    <property type="entry name" value="DUF2336"/>
</dbReference>
<comment type="caution">
    <text evidence="2">The sequence shown here is derived from an EMBL/GenBank/DDBJ whole genome shotgun (WGS) entry which is preliminary data.</text>
</comment>
<organism evidence="2 3">
    <name type="scientific">Skermanella stibiiresistens SB22</name>
    <dbReference type="NCBI Taxonomy" id="1385369"/>
    <lineage>
        <taxon>Bacteria</taxon>
        <taxon>Pseudomonadati</taxon>
        <taxon>Pseudomonadota</taxon>
        <taxon>Alphaproteobacteria</taxon>
        <taxon>Rhodospirillales</taxon>
        <taxon>Azospirillaceae</taxon>
        <taxon>Skermanella</taxon>
    </lineage>
</organism>
<keyword evidence="3" id="KW-1185">Reference proteome</keyword>